<name>A0A9W6Q2W1_9ACTN</name>
<dbReference type="EMBL" id="BSRZ01000026">
    <property type="protein sequence ID" value="GLW67528.1"/>
    <property type="molecule type" value="Genomic_DNA"/>
</dbReference>
<dbReference type="GO" id="GO:0016705">
    <property type="term" value="F:oxidoreductase activity, acting on paired donors, with incorporation or reduction of molecular oxygen"/>
    <property type="evidence" value="ECO:0007669"/>
    <property type="project" value="InterPro"/>
</dbReference>
<gene>
    <name evidence="8" type="ORF">Arub01_57710</name>
</gene>
<evidence type="ECO:0000256" key="2">
    <source>
        <dbReference type="ARBA" id="ARBA00022617"/>
    </source>
</evidence>
<keyword evidence="2 7" id="KW-0349">Heme</keyword>
<evidence type="ECO:0000256" key="1">
    <source>
        <dbReference type="ARBA" id="ARBA00010617"/>
    </source>
</evidence>
<keyword evidence="4 7" id="KW-0560">Oxidoreductase</keyword>
<dbReference type="RefSeq" id="WP_067918586.1">
    <property type="nucleotide sequence ID" value="NZ_BSRZ01000026.1"/>
</dbReference>
<dbReference type="PANTHER" id="PTHR46696:SF1">
    <property type="entry name" value="CYTOCHROME P450 YJIB-RELATED"/>
    <property type="match status" value="1"/>
</dbReference>
<dbReference type="InterPro" id="IPR002397">
    <property type="entry name" value="Cyt_P450_B"/>
</dbReference>
<comment type="similarity">
    <text evidence="1 7">Belongs to the cytochrome P450 family.</text>
</comment>
<evidence type="ECO:0000256" key="4">
    <source>
        <dbReference type="ARBA" id="ARBA00023002"/>
    </source>
</evidence>
<dbReference type="GO" id="GO:0005506">
    <property type="term" value="F:iron ion binding"/>
    <property type="evidence" value="ECO:0007669"/>
    <property type="project" value="InterPro"/>
</dbReference>
<protein>
    <submittedName>
        <fullName evidence="8">Cytochrome P450</fullName>
    </submittedName>
</protein>
<keyword evidence="5 7" id="KW-0408">Iron</keyword>
<keyword evidence="6 7" id="KW-0503">Monooxygenase</keyword>
<evidence type="ECO:0000256" key="7">
    <source>
        <dbReference type="RuleBase" id="RU000461"/>
    </source>
</evidence>
<dbReference type="PROSITE" id="PS00086">
    <property type="entry name" value="CYTOCHROME_P450"/>
    <property type="match status" value="1"/>
</dbReference>
<dbReference type="GO" id="GO:0020037">
    <property type="term" value="F:heme binding"/>
    <property type="evidence" value="ECO:0007669"/>
    <property type="project" value="InterPro"/>
</dbReference>
<dbReference type="PRINTS" id="PR00359">
    <property type="entry name" value="BP450"/>
</dbReference>
<dbReference type="Gene3D" id="1.10.630.10">
    <property type="entry name" value="Cytochrome P450"/>
    <property type="match status" value="1"/>
</dbReference>
<dbReference type="InterPro" id="IPR001128">
    <property type="entry name" value="Cyt_P450"/>
</dbReference>
<dbReference type="Proteomes" id="UP001165124">
    <property type="component" value="Unassembled WGS sequence"/>
</dbReference>
<proteinExistence type="inferred from homology"/>
<dbReference type="InterPro" id="IPR017972">
    <property type="entry name" value="Cyt_P450_CS"/>
</dbReference>
<dbReference type="AlphaFoldDB" id="A0A9W6Q2W1"/>
<dbReference type="FunFam" id="1.10.630.10:FF:000018">
    <property type="entry name" value="Cytochrome P450 monooxygenase"/>
    <property type="match status" value="1"/>
</dbReference>
<dbReference type="Pfam" id="PF00067">
    <property type="entry name" value="p450"/>
    <property type="match status" value="2"/>
</dbReference>
<dbReference type="PANTHER" id="PTHR46696">
    <property type="entry name" value="P450, PUTATIVE (EUROFUNG)-RELATED"/>
    <property type="match status" value="1"/>
</dbReference>
<organism evidence="8 9">
    <name type="scientific">Actinomadura rubrobrunea</name>
    <dbReference type="NCBI Taxonomy" id="115335"/>
    <lineage>
        <taxon>Bacteria</taxon>
        <taxon>Bacillati</taxon>
        <taxon>Actinomycetota</taxon>
        <taxon>Actinomycetes</taxon>
        <taxon>Streptosporangiales</taxon>
        <taxon>Thermomonosporaceae</taxon>
        <taxon>Actinomadura</taxon>
    </lineage>
</organism>
<dbReference type="InterPro" id="IPR036396">
    <property type="entry name" value="Cyt_P450_sf"/>
</dbReference>
<keyword evidence="3 7" id="KW-0479">Metal-binding</keyword>
<dbReference type="CDD" id="cd20625">
    <property type="entry name" value="CYP164-like"/>
    <property type="match status" value="1"/>
</dbReference>
<reference evidence="8" key="1">
    <citation type="submission" date="2023-02" db="EMBL/GenBank/DDBJ databases">
        <title>Actinomadura rubrobrunea NBRC 14622.</title>
        <authorList>
            <person name="Ichikawa N."/>
            <person name="Sato H."/>
            <person name="Tonouchi N."/>
        </authorList>
    </citation>
    <scope>NUCLEOTIDE SEQUENCE</scope>
    <source>
        <strain evidence="8">NBRC 14622</strain>
    </source>
</reference>
<keyword evidence="9" id="KW-1185">Reference proteome</keyword>
<evidence type="ECO:0000256" key="6">
    <source>
        <dbReference type="ARBA" id="ARBA00023033"/>
    </source>
</evidence>
<dbReference type="GO" id="GO:0004497">
    <property type="term" value="F:monooxygenase activity"/>
    <property type="evidence" value="ECO:0007669"/>
    <property type="project" value="UniProtKB-KW"/>
</dbReference>
<dbReference type="SUPFAM" id="SSF48264">
    <property type="entry name" value="Cytochrome P450"/>
    <property type="match status" value="1"/>
</dbReference>
<sequence>MTDSTVSPSGMSVLLGFDPLDPGFRADPYPHYARLRAEQPVFRSPLGFWLFTRHRECALVLRDPRFGYPDPDAVSGDDLIAAGFAGQRNFFIFMNPPDHTRLRGIVRAWLSPRVIHGLRPYVREAAERLLDQVLAREEFDLIGSFAHALPFGVVCELLDIPEDDRPQVMKWAQDYLGGVGPVIEVTPERHRQRDRALAAFTRYFRSLSERRRAPATDLLTHLTRAMVDGRMSEDELLGTCILLFVAGHGTTTNLIGNSVLALLRHPDQLARFLAEPDLEGTAIEELLRYDAPTHMSFRVALEDVPLDDGHVVRAGEQVLAVRGAANRDPEVHADPDRLDLARTDNRHLTFGGGIHVCLGAALGRMQARVALRAVFERAPNLALARQDLRYKKSLLVRGLEELHVRTGVKGPKTGTRTRPVT</sequence>
<comment type="caution">
    <text evidence="8">The sequence shown here is derived from an EMBL/GenBank/DDBJ whole genome shotgun (WGS) entry which is preliminary data.</text>
</comment>
<evidence type="ECO:0000256" key="3">
    <source>
        <dbReference type="ARBA" id="ARBA00022723"/>
    </source>
</evidence>
<accession>A0A9W6Q2W1</accession>
<evidence type="ECO:0000313" key="8">
    <source>
        <dbReference type="EMBL" id="GLW67528.1"/>
    </source>
</evidence>
<evidence type="ECO:0000313" key="9">
    <source>
        <dbReference type="Proteomes" id="UP001165124"/>
    </source>
</evidence>
<evidence type="ECO:0000256" key="5">
    <source>
        <dbReference type="ARBA" id="ARBA00023004"/>
    </source>
</evidence>